<dbReference type="EMBL" id="CAGA01000030">
    <property type="protein sequence ID" value="CCE31360.1"/>
    <property type="molecule type" value="Genomic_DNA"/>
</dbReference>
<dbReference type="HOGENOM" id="CLU_1927376_0_0_1"/>
<comment type="caution">
    <text evidence="1">The sequence shown here is derived from an EMBL/GenBank/DDBJ whole genome shotgun (WGS) entry which is preliminary data.</text>
</comment>
<proteinExistence type="predicted"/>
<gene>
    <name evidence="1" type="ORF">CPUR_05212</name>
</gene>
<dbReference type="OrthoDB" id="10424198at2759"/>
<accession>M1W7W7</accession>
<reference evidence="1 2" key="1">
    <citation type="journal article" date="2013" name="PLoS Genet.">
        <title>Plant-symbiotic fungi as chemical engineers: Multi-genome analysis of the Clavicipitaceae reveals dynamics of alkaloid loci.</title>
        <authorList>
            <person name="Schardl C.L."/>
            <person name="Young C.A."/>
            <person name="Hesse U."/>
            <person name="Amyotte S.G."/>
            <person name="Andreeva K."/>
            <person name="Calie P.J."/>
            <person name="Fleetwood D.J."/>
            <person name="Haws D.C."/>
            <person name="Moore N."/>
            <person name="Oeser B."/>
            <person name="Panaccione D.G."/>
            <person name="Schweri K.K."/>
            <person name="Voisey C.R."/>
            <person name="Farman M.L."/>
            <person name="Jaromczyk J.W."/>
            <person name="Roe B.A."/>
            <person name="O'Sullivan D.M."/>
            <person name="Scott B."/>
            <person name="Tudzynski P."/>
            <person name="An Z."/>
            <person name="Arnaoudova E.G."/>
            <person name="Bullock C.T."/>
            <person name="Charlton N.D."/>
            <person name="Chen L."/>
            <person name="Cox M."/>
            <person name="Dinkins R.D."/>
            <person name="Florea S."/>
            <person name="Glenn A.E."/>
            <person name="Gordon A."/>
            <person name="Gueldener U."/>
            <person name="Harris D.R."/>
            <person name="Hollin W."/>
            <person name="Jaromczyk J."/>
            <person name="Johnson R.D."/>
            <person name="Khan A.K."/>
            <person name="Leistner E."/>
            <person name="Leuchtmann A."/>
            <person name="Li C."/>
            <person name="Liu J."/>
            <person name="Liu J."/>
            <person name="Liu M."/>
            <person name="Mace W."/>
            <person name="Machado C."/>
            <person name="Nagabhyru P."/>
            <person name="Pan J."/>
            <person name="Schmid J."/>
            <person name="Sugawara K."/>
            <person name="Steiner U."/>
            <person name="Takach J.E."/>
            <person name="Tanaka E."/>
            <person name="Webb J.S."/>
            <person name="Wilson E.V."/>
            <person name="Wiseman J.L."/>
            <person name="Yoshida R."/>
            <person name="Zeng Z."/>
        </authorList>
    </citation>
    <scope>NUCLEOTIDE SEQUENCE [LARGE SCALE GENOMIC DNA]</scope>
    <source>
        <strain evidence="1 2">20.1</strain>
    </source>
</reference>
<sequence>MSSLPLGGSASIVYITQDELQAQIHHTHDPKHTAWFEVGGLYRILPTMRSSPNMPEELVLYDPDGRNRDFIHGRRARSEIVEALAQATYVYCRVRRRGRRWNSLDSSNNSYWEFQKGIVDWWTTEEEEEDWISTASGTEEEDDSRGTVTTYLNCMVPSDDQ</sequence>
<dbReference type="Proteomes" id="UP000016801">
    <property type="component" value="Unassembled WGS sequence"/>
</dbReference>
<dbReference type="PhylomeDB" id="M1W7W7"/>
<organism evidence="1 2">
    <name type="scientific">Claviceps purpurea (strain 20.1)</name>
    <name type="common">Ergot fungus</name>
    <name type="synonym">Sphacelia segetum</name>
    <dbReference type="NCBI Taxonomy" id="1111077"/>
    <lineage>
        <taxon>Eukaryota</taxon>
        <taxon>Fungi</taxon>
        <taxon>Dikarya</taxon>
        <taxon>Ascomycota</taxon>
        <taxon>Pezizomycotina</taxon>
        <taxon>Sordariomycetes</taxon>
        <taxon>Hypocreomycetidae</taxon>
        <taxon>Hypocreales</taxon>
        <taxon>Clavicipitaceae</taxon>
        <taxon>Claviceps</taxon>
    </lineage>
</organism>
<keyword evidence="2" id="KW-1185">Reference proteome</keyword>
<evidence type="ECO:0000313" key="1">
    <source>
        <dbReference type="EMBL" id="CCE31360.1"/>
    </source>
</evidence>
<dbReference type="VEuPathDB" id="FungiDB:CPUR_05212"/>
<protein>
    <submittedName>
        <fullName evidence="1">Uncharacterized protein</fullName>
    </submittedName>
</protein>
<evidence type="ECO:0000313" key="2">
    <source>
        <dbReference type="Proteomes" id="UP000016801"/>
    </source>
</evidence>
<dbReference type="AlphaFoldDB" id="M1W7W7"/>
<name>M1W7W7_CLAP2</name>